<feature type="domain" description="CobQ/CobB/MinD/ParA nucleotide binding" evidence="1">
    <location>
        <begin position="4"/>
        <end position="175"/>
    </location>
</feature>
<dbReference type="InterPro" id="IPR050678">
    <property type="entry name" value="DNA_Partitioning_ATPase"/>
</dbReference>
<keyword evidence="3" id="KW-1185">Reference proteome</keyword>
<dbReference type="EMBL" id="JAMPKK010000105">
    <property type="protein sequence ID" value="MEP0868036.1"/>
    <property type="molecule type" value="Genomic_DNA"/>
</dbReference>
<dbReference type="Pfam" id="PF01656">
    <property type="entry name" value="CbiA"/>
    <property type="match status" value="1"/>
</dbReference>
<evidence type="ECO:0000259" key="1">
    <source>
        <dbReference type="Pfam" id="PF01656"/>
    </source>
</evidence>
<dbReference type="SUPFAM" id="SSF52540">
    <property type="entry name" value="P-loop containing nucleoside triphosphate hydrolases"/>
    <property type="match status" value="1"/>
</dbReference>
<dbReference type="CDD" id="cd02042">
    <property type="entry name" value="ParAB_family"/>
    <property type="match status" value="1"/>
</dbReference>
<protein>
    <submittedName>
        <fullName evidence="2">AAA family ATPase</fullName>
    </submittedName>
</protein>
<sequence length="213" mass="23068">MSVISFVNEKGGSTKSTSALHFAHWLATKQKKKIQVVDGDPQRSLSRWFASMESAIGVTALITPDDLLEQIPVLAESVDFLVVDGAGSLAESTRAILFRTDLAVIPCQPSKLDLDAASDTVRLIKQAQSVRGGLPKAAVFLSRAQKNTRLKTEAISLLQKIPDLISLKTIIHQRQVTADAFGQSATVWDLPGSGAVAASEEFEQLFKEILRLV</sequence>
<accession>A0ABV0JXA0</accession>
<dbReference type="Gene3D" id="3.40.50.300">
    <property type="entry name" value="P-loop containing nucleotide triphosphate hydrolases"/>
    <property type="match status" value="1"/>
</dbReference>
<dbReference type="Proteomes" id="UP001442494">
    <property type="component" value="Unassembled WGS sequence"/>
</dbReference>
<organism evidence="2 3">
    <name type="scientific">Funiculus sociatus GB2-A5</name>
    <dbReference type="NCBI Taxonomy" id="2933946"/>
    <lineage>
        <taxon>Bacteria</taxon>
        <taxon>Bacillati</taxon>
        <taxon>Cyanobacteriota</taxon>
        <taxon>Cyanophyceae</taxon>
        <taxon>Coleofasciculales</taxon>
        <taxon>Coleofasciculaceae</taxon>
        <taxon>Funiculus</taxon>
    </lineage>
</organism>
<proteinExistence type="predicted"/>
<dbReference type="PANTHER" id="PTHR13696:SF96">
    <property type="entry name" value="COBQ_COBB_MIND_PARA NUCLEOTIDE BINDING DOMAIN-CONTAINING PROTEIN"/>
    <property type="match status" value="1"/>
</dbReference>
<dbReference type="PIRSF" id="PIRSF009320">
    <property type="entry name" value="Nuc_binding_HP_1000"/>
    <property type="match status" value="1"/>
</dbReference>
<evidence type="ECO:0000313" key="3">
    <source>
        <dbReference type="Proteomes" id="UP001442494"/>
    </source>
</evidence>
<gene>
    <name evidence="2" type="ORF">NDI37_26720</name>
</gene>
<evidence type="ECO:0000313" key="2">
    <source>
        <dbReference type="EMBL" id="MEP0868036.1"/>
    </source>
</evidence>
<dbReference type="RefSeq" id="WP_190417071.1">
    <property type="nucleotide sequence ID" value="NZ_JAMPKK010000105.1"/>
</dbReference>
<dbReference type="InterPro" id="IPR002586">
    <property type="entry name" value="CobQ/CobB/MinD/ParA_Nub-bd_dom"/>
</dbReference>
<reference evidence="2 3" key="1">
    <citation type="submission" date="2022-04" db="EMBL/GenBank/DDBJ databases">
        <title>Positive selection, recombination, and allopatry shape intraspecific diversity of widespread and dominant cyanobacteria.</title>
        <authorList>
            <person name="Wei J."/>
            <person name="Shu W."/>
            <person name="Hu C."/>
        </authorList>
    </citation>
    <scope>NUCLEOTIDE SEQUENCE [LARGE SCALE GENOMIC DNA]</scope>
    <source>
        <strain evidence="2 3">GB2-A5</strain>
    </source>
</reference>
<dbReference type="InterPro" id="IPR027417">
    <property type="entry name" value="P-loop_NTPase"/>
</dbReference>
<name>A0ABV0JXA0_9CYAN</name>
<dbReference type="PANTHER" id="PTHR13696">
    <property type="entry name" value="P-LOOP CONTAINING NUCLEOSIDE TRIPHOSPHATE HYDROLASE"/>
    <property type="match status" value="1"/>
</dbReference>
<comment type="caution">
    <text evidence="2">The sequence shown here is derived from an EMBL/GenBank/DDBJ whole genome shotgun (WGS) entry which is preliminary data.</text>
</comment>